<dbReference type="Proteomes" id="UP000191055">
    <property type="component" value="Unassembled WGS sequence"/>
</dbReference>
<dbReference type="OrthoDB" id="9796457at2"/>
<dbReference type="EMBL" id="FUYV01000011">
    <property type="protein sequence ID" value="SKC15051.1"/>
    <property type="molecule type" value="Genomic_DNA"/>
</dbReference>
<evidence type="ECO:0000256" key="5">
    <source>
        <dbReference type="ARBA" id="ARBA00022777"/>
    </source>
</evidence>
<keyword evidence="7" id="KW-0812">Transmembrane</keyword>
<feature type="transmembrane region" description="Helical" evidence="7">
    <location>
        <begin position="111"/>
        <end position="129"/>
    </location>
</feature>
<feature type="transmembrane region" description="Helical" evidence="7">
    <location>
        <begin position="86"/>
        <end position="105"/>
    </location>
</feature>
<dbReference type="Pfam" id="PF02518">
    <property type="entry name" value="HATPase_c"/>
    <property type="match status" value="1"/>
</dbReference>
<evidence type="ECO:0000256" key="6">
    <source>
        <dbReference type="ARBA" id="ARBA00023012"/>
    </source>
</evidence>
<evidence type="ECO:0000256" key="7">
    <source>
        <dbReference type="SAM" id="Phobius"/>
    </source>
</evidence>
<organism evidence="9 10">
    <name type="scientific">Alkalitalea saponilacus</name>
    <dbReference type="NCBI Taxonomy" id="889453"/>
    <lineage>
        <taxon>Bacteria</taxon>
        <taxon>Pseudomonadati</taxon>
        <taxon>Bacteroidota</taxon>
        <taxon>Bacteroidia</taxon>
        <taxon>Marinilabiliales</taxon>
        <taxon>Marinilabiliaceae</taxon>
        <taxon>Alkalitalea</taxon>
    </lineage>
</organism>
<reference evidence="9 10" key="1">
    <citation type="submission" date="2017-02" db="EMBL/GenBank/DDBJ databases">
        <authorList>
            <person name="Peterson S.W."/>
        </authorList>
    </citation>
    <scope>NUCLEOTIDE SEQUENCE [LARGE SCALE GENOMIC DNA]</scope>
    <source>
        <strain evidence="9 10">DSM 24412</strain>
    </source>
</reference>
<dbReference type="Gene3D" id="3.30.565.10">
    <property type="entry name" value="Histidine kinase-like ATPase, C-terminal domain"/>
    <property type="match status" value="1"/>
</dbReference>
<dbReference type="InterPro" id="IPR050736">
    <property type="entry name" value="Sensor_HK_Regulatory"/>
</dbReference>
<dbReference type="PRINTS" id="PR00344">
    <property type="entry name" value="BCTRLSENSOR"/>
</dbReference>
<dbReference type="PROSITE" id="PS50109">
    <property type="entry name" value="HIS_KIN"/>
    <property type="match status" value="1"/>
</dbReference>
<dbReference type="CDD" id="cd00082">
    <property type="entry name" value="HisKA"/>
    <property type="match status" value="1"/>
</dbReference>
<feature type="transmembrane region" description="Helical" evidence="7">
    <location>
        <begin position="37"/>
        <end position="55"/>
    </location>
</feature>
<dbReference type="SMART" id="SM00388">
    <property type="entry name" value="HisKA"/>
    <property type="match status" value="1"/>
</dbReference>
<dbReference type="InterPro" id="IPR003661">
    <property type="entry name" value="HisK_dim/P_dom"/>
</dbReference>
<feature type="transmembrane region" description="Helical" evidence="7">
    <location>
        <begin position="134"/>
        <end position="152"/>
    </location>
</feature>
<dbReference type="SUPFAM" id="SSF55874">
    <property type="entry name" value="ATPase domain of HSP90 chaperone/DNA topoisomerase II/histidine kinase"/>
    <property type="match status" value="1"/>
</dbReference>
<evidence type="ECO:0000256" key="1">
    <source>
        <dbReference type="ARBA" id="ARBA00000085"/>
    </source>
</evidence>
<evidence type="ECO:0000256" key="3">
    <source>
        <dbReference type="ARBA" id="ARBA00022553"/>
    </source>
</evidence>
<protein>
    <recommendedName>
        <fullName evidence="2">histidine kinase</fullName>
        <ecNumber evidence="2">2.7.13.3</ecNumber>
    </recommendedName>
</protein>
<dbReference type="Pfam" id="PF00512">
    <property type="entry name" value="HisKA"/>
    <property type="match status" value="1"/>
</dbReference>
<dbReference type="InterPro" id="IPR036097">
    <property type="entry name" value="HisK_dim/P_sf"/>
</dbReference>
<dbReference type="GO" id="GO:0000155">
    <property type="term" value="F:phosphorelay sensor kinase activity"/>
    <property type="evidence" value="ECO:0007669"/>
    <property type="project" value="InterPro"/>
</dbReference>
<feature type="domain" description="Histidine kinase" evidence="8">
    <location>
        <begin position="214"/>
        <end position="430"/>
    </location>
</feature>
<keyword evidence="4" id="KW-0808">Transferase</keyword>
<evidence type="ECO:0000313" key="10">
    <source>
        <dbReference type="Proteomes" id="UP000191055"/>
    </source>
</evidence>
<keyword evidence="5 9" id="KW-0418">Kinase</keyword>
<dbReference type="InterPro" id="IPR004358">
    <property type="entry name" value="Sig_transdc_His_kin-like_C"/>
</dbReference>
<dbReference type="SMART" id="SM00387">
    <property type="entry name" value="HATPase_c"/>
    <property type="match status" value="1"/>
</dbReference>
<dbReference type="InterPro" id="IPR036890">
    <property type="entry name" value="HATPase_C_sf"/>
</dbReference>
<evidence type="ECO:0000259" key="8">
    <source>
        <dbReference type="PROSITE" id="PS50109"/>
    </source>
</evidence>
<dbReference type="Gene3D" id="1.10.287.130">
    <property type="match status" value="1"/>
</dbReference>
<keyword evidence="7" id="KW-1133">Transmembrane helix</keyword>
<dbReference type="EC" id="2.7.13.3" evidence="2"/>
<dbReference type="KEGG" id="asx:CDL62_18025"/>
<comment type="catalytic activity">
    <reaction evidence="1">
        <text>ATP + protein L-histidine = ADP + protein N-phospho-L-histidine.</text>
        <dbReference type="EC" id="2.7.13.3"/>
    </reaction>
</comment>
<accession>A0A1T5H362</accession>
<sequence length="446" mass="51195">MFNWVKISYSHFIRILKRAIAWENNPKNLSFYLLKQLLLISIMLCFACIFGNHMIGIDQVVTNHLIFIGALLSAAYILIRSFNLTHLGIILFLSTMFYLLNMLWFLNGGSYGPTILIFQIFFGLVIFTISNKTALIVASVFAVNIVFLFWFEYNHPHLISGYTGHEQRFWDIAMVTFLFFFGGLPLLAFGKRYFQKEKERAEQSERIKTAFIANMSHEIRTPMNAIIGFTELLETNDVTKEEKKEYAGIIKENGDILLHLINNIMDISKLDARLVEVKYSEIDVEALIDKLYKAYHPLVGEGIRLITMIHPNQSKIYIESDYLLLYQVFSNILNNAIKHTEKGEIKFGMILNEKLSFFVSDTGSGIPPEKQEFIFQRFSQLRPNSPINKNGVGLGLSICKSIMDLLGGSIHLQSDGKSGTTFYFNLPLDVIVFKNIRWWDKNLTGV</sequence>
<dbReference type="STRING" id="889453.SAMN03080601_02058"/>
<dbReference type="PANTHER" id="PTHR43711">
    <property type="entry name" value="TWO-COMPONENT HISTIDINE KINASE"/>
    <property type="match status" value="1"/>
</dbReference>
<feature type="transmembrane region" description="Helical" evidence="7">
    <location>
        <begin position="61"/>
        <end position="79"/>
    </location>
</feature>
<dbReference type="InterPro" id="IPR003594">
    <property type="entry name" value="HATPase_dom"/>
</dbReference>
<keyword evidence="7" id="KW-0472">Membrane</keyword>
<evidence type="ECO:0000256" key="4">
    <source>
        <dbReference type="ARBA" id="ARBA00022679"/>
    </source>
</evidence>
<gene>
    <name evidence="9" type="ORF">SAMN03080601_02058</name>
</gene>
<feature type="transmembrane region" description="Helical" evidence="7">
    <location>
        <begin position="172"/>
        <end position="190"/>
    </location>
</feature>
<keyword evidence="10" id="KW-1185">Reference proteome</keyword>
<dbReference type="SUPFAM" id="SSF47384">
    <property type="entry name" value="Homodimeric domain of signal transducing histidine kinase"/>
    <property type="match status" value="1"/>
</dbReference>
<evidence type="ECO:0000256" key="2">
    <source>
        <dbReference type="ARBA" id="ARBA00012438"/>
    </source>
</evidence>
<dbReference type="AlphaFoldDB" id="A0A1T5H362"/>
<dbReference type="RefSeq" id="WP_079557789.1">
    <property type="nucleotide sequence ID" value="NZ_CP021904.1"/>
</dbReference>
<dbReference type="InterPro" id="IPR005467">
    <property type="entry name" value="His_kinase_dom"/>
</dbReference>
<dbReference type="PANTHER" id="PTHR43711:SF31">
    <property type="entry name" value="HISTIDINE KINASE"/>
    <property type="match status" value="1"/>
</dbReference>
<keyword evidence="3" id="KW-0597">Phosphoprotein</keyword>
<evidence type="ECO:0000313" key="9">
    <source>
        <dbReference type="EMBL" id="SKC15051.1"/>
    </source>
</evidence>
<keyword evidence="6" id="KW-0902">Two-component regulatory system</keyword>
<name>A0A1T5H362_9BACT</name>
<proteinExistence type="predicted"/>